<reference evidence="3" key="1">
    <citation type="submission" date="2018-04" db="EMBL/GenBank/DDBJ databases">
        <title>Draft genome sequence of the Candidatus Spirobacillus cienkowskii, a pathogen of freshwater Daphnia species, reconstructed from hemolymph metagenomic reads.</title>
        <authorList>
            <person name="Bresciani L."/>
            <person name="Lemos L.N."/>
            <person name="Wale N."/>
            <person name="Lin J.Y."/>
            <person name="Fernandes G.R."/>
            <person name="Duffy M.A."/>
            <person name="Rodrigues J.M."/>
        </authorList>
    </citation>
    <scope>NUCLEOTIDE SEQUENCE [LARGE SCALE GENOMIC DNA]</scope>
    <source>
        <strain evidence="3">Binning01</strain>
    </source>
</reference>
<protein>
    <submittedName>
        <fullName evidence="3">NAD-dependent epimerase/dehydratase family protein</fullName>
    </submittedName>
</protein>
<evidence type="ECO:0000256" key="1">
    <source>
        <dbReference type="SAM" id="Phobius"/>
    </source>
</evidence>
<dbReference type="GO" id="GO:0005737">
    <property type="term" value="C:cytoplasm"/>
    <property type="evidence" value="ECO:0007669"/>
    <property type="project" value="TreeGrafter"/>
</dbReference>
<dbReference type="Gene3D" id="3.40.50.720">
    <property type="entry name" value="NAD(P)-binding Rossmann-like Domain"/>
    <property type="match status" value="1"/>
</dbReference>
<feature type="transmembrane region" description="Helical" evidence="1">
    <location>
        <begin position="236"/>
        <end position="255"/>
    </location>
</feature>
<dbReference type="PANTHER" id="PTHR48079">
    <property type="entry name" value="PROTEIN YEEZ"/>
    <property type="match status" value="1"/>
</dbReference>
<comment type="caution">
    <text evidence="3">The sequence shown here is derived from an EMBL/GenBank/DDBJ whole genome shotgun (WGS) entry which is preliminary data.</text>
</comment>
<dbReference type="SUPFAM" id="SSF51735">
    <property type="entry name" value="NAD(P)-binding Rossmann-fold domains"/>
    <property type="match status" value="1"/>
</dbReference>
<keyword evidence="1" id="KW-0472">Membrane</keyword>
<dbReference type="InterPro" id="IPR051783">
    <property type="entry name" value="NAD(P)-dependent_oxidoreduct"/>
</dbReference>
<evidence type="ECO:0000313" key="4">
    <source>
        <dbReference type="Proteomes" id="UP000253934"/>
    </source>
</evidence>
<accession>A0A369L109</accession>
<keyword evidence="4" id="KW-1185">Reference proteome</keyword>
<dbReference type="Pfam" id="PF13460">
    <property type="entry name" value="NAD_binding_10"/>
    <property type="match status" value="1"/>
</dbReference>
<dbReference type="RefSeq" id="WP_338636494.1">
    <property type="nucleotide sequence ID" value="NZ_CP146516.1"/>
</dbReference>
<proteinExistence type="predicted"/>
<keyword evidence="1" id="KW-0812">Transmembrane</keyword>
<dbReference type="InterPro" id="IPR016040">
    <property type="entry name" value="NAD(P)-bd_dom"/>
</dbReference>
<dbReference type="PANTHER" id="PTHR48079:SF6">
    <property type="entry name" value="NAD(P)-BINDING DOMAIN-CONTAINING PROTEIN-RELATED"/>
    <property type="match status" value="1"/>
</dbReference>
<dbReference type="InterPro" id="IPR036291">
    <property type="entry name" value="NAD(P)-bd_dom_sf"/>
</dbReference>
<dbReference type="Proteomes" id="UP000253934">
    <property type="component" value="Unassembled WGS sequence"/>
</dbReference>
<feature type="domain" description="NAD(P)-binding" evidence="2">
    <location>
        <begin position="10"/>
        <end position="152"/>
    </location>
</feature>
<name>A0A369L109_9BACT</name>
<dbReference type="EMBL" id="QOVW01000007">
    <property type="protein sequence ID" value="RDB37146.1"/>
    <property type="molecule type" value="Genomic_DNA"/>
</dbReference>
<sequence length="464" mass="53710">MKKPCIAITGANGFIGKHAINELSKKFYIKALSRVIPNNIEKNANIEWVKCDLFSLKDTENALKNCDYLLYLIHSMCKQSKFSQNNFVDFDLIIADNVRRAAKQNKIKQIIYIGGILPNDEENISKHLKSRKEVEKILSCNEIALTCIRAAMIIGPGGSSFQIVHSLVKRLPIMATPKWTNSLSQPIDIIDVVNFIENCVGNCEVYNKSIDVHGSEIISYNSLMLRISKIMNKKRTIITVPFFSLAFSKLCVYIITGADYFTISPLIDTLKHNLIASNKTIFNKYIPQPIELEKSLQRAIEYENKSKPFKKKNIREEKKVRTVQRIHLPAGWNSYELRDEYIKWLQKKFFMIVMYKEQENILKFQLLGINLVTIELSHTRSCVDRQIFYITGGILVVKKQFSNARLEFRLCPHENKAIVAIHDYYPSLPWFIYSFIQSKIQKFLINLFSIHLKKISLKQNKKIT</sequence>
<gene>
    <name evidence="3" type="ORF">DCC88_01525</name>
</gene>
<evidence type="ECO:0000259" key="2">
    <source>
        <dbReference type="Pfam" id="PF13460"/>
    </source>
</evidence>
<keyword evidence="1" id="KW-1133">Transmembrane helix</keyword>
<dbReference type="GO" id="GO:0004029">
    <property type="term" value="F:aldehyde dehydrogenase (NAD+) activity"/>
    <property type="evidence" value="ECO:0007669"/>
    <property type="project" value="TreeGrafter"/>
</dbReference>
<dbReference type="AlphaFoldDB" id="A0A369L109"/>
<evidence type="ECO:0000313" key="3">
    <source>
        <dbReference type="EMBL" id="RDB37146.1"/>
    </source>
</evidence>
<organism evidence="3 4">
    <name type="scientific">Spirobacillus cienkowskii</name>
    <dbReference type="NCBI Taxonomy" id="495820"/>
    <lineage>
        <taxon>Bacteria</taxon>
        <taxon>Pseudomonadati</taxon>
        <taxon>Bdellovibrionota</taxon>
        <taxon>Oligoflexia</taxon>
        <taxon>Silvanigrellales</taxon>
        <taxon>Spirobacillus</taxon>
    </lineage>
</organism>